<dbReference type="EMBL" id="JARYMX010000003">
    <property type="protein sequence ID" value="KAJ9556884.1"/>
    <property type="molecule type" value="Genomic_DNA"/>
</dbReference>
<evidence type="ECO:0000313" key="1">
    <source>
        <dbReference type="EMBL" id="KAJ9556884.1"/>
    </source>
</evidence>
<protein>
    <submittedName>
        <fullName evidence="1">Uncharacterized protein</fullName>
    </submittedName>
</protein>
<reference evidence="1" key="1">
    <citation type="submission" date="2023-03" db="EMBL/GenBank/DDBJ databases">
        <title>Chromosome-scale reference genome and RAD-based genetic map of yellow starthistle (Centaurea solstitialis) reveal putative structural variation and QTLs associated with invader traits.</title>
        <authorList>
            <person name="Reatini B."/>
            <person name="Cang F.A."/>
            <person name="Jiang Q."/>
            <person name="Mckibben M.T.W."/>
            <person name="Barker M.S."/>
            <person name="Rieseberg L.H."/>
            <person name="Dlugosch K.M."/>
        </authorList>
    </citation>
    <scope>NUCLEOTIDE SEQUENCE</scope>
    <source>
        <strain evidence="1">CAN-66</strain>
        <tissue evidence="1">Leaf</tissue>
    </source>
</reference>
<keyword evidence="2" id="KW-1185">Reference proteome</keyword>
<name>A0AA38TB93_9ASTR</name>
<proteinExistence type="predicted"/>
<sequence>MNSSMSGIKAMISSAFASSARWTPLSFSVLDAKFAILELHPKWPLQSSKPTGRSSRHGTSHIIMKEIGYDEPNYYNLFFKKPDKDLCTGLQALSTDDDVMMMCGYIDGHTLIEVYCEKLELHTSRCVSPEHIRTRKGLCKEQGSCSHWLSFK</sequence>
<dbReference type="AlphaFoldDB" id="A0AA38TB93"/>
<evidence type="ECO:0000313" key="2">
    <source>
        <dbReference type="Proteomes" id="UP001172457"/>
    </source>
</evidence>
<organism evidence="1 2">
    <name type="scientific">Centaurea solstitialis</name>
    <name type="common">yellow star-thistle</name>
    <dbReference type="NCBI Taxonomy" id="347529"/>
    <lineage>
        <taxon>Eukaryota</taxon>
        <taxon>Viridiplantae</taxon>
        <taxon>Streptophyta</taxon>
        <taxon>Embryophyta</taxon>
        <taxon>Tracheophyta</taxon>
        <taxon>Spermatophyta</taxon>
        <taxon>Magnoliopsida</taxon>
        <taxon>eudicotyledons</taxon>
        <taxon>Gunneridae</taxon>
        <taxon>Pentapetalae</taxon>
        <taxon>asterids</taxon>
        <taxon>campanulids</taxon>
        <taxon>Asterales</taxon>
        <taxon>Asteraceae</taxon>
        <taxon>Carduoideae</taxon>
        <taxon>Cardueae</taxon>
        <taxon>Centaureinae</taxon>
        <taxon>Centaurea</taxon>
    </lineage>
</organism>
<accession>A0AA38TB93</accession>
<dbReference type="Proteomes" id="UP001172457">
    <property type="component" value="Chromosome 3"/>
</dbReference>
<comment type="caution">
    <text evidence="1">The sequence shown here is derived from an EMBL/GenBank/DDBJ whole genome shotgun (WGS) entry which is preliminary data.</text>
</comment>
<gene>
    <name evidence="1" type="ORF">OSB04_011498</name>
</gene>